<protein>
    <submittedName>
        <fullName evidence="1">Uncharacterized protein</fullName>
    </submittedName>
</protein>
<dbReference type="Proteomes" id="UP000266723">
    <property type="component" value="Unassembled WGS sequence"/>
</dbReference>
<gene>
    <name evidence="1" type="ORF">DY000_02014274</name>
</gene>
<evidence type="ECO:0000313" key="2">
    <source>
        <dbReference type="Proteomes" id="UP000266723"/>
    </source>
</evidence>
<sequence>MRCPSEFEQATDGGSDEIAIYEAYLEAGFRVGIPSIVVEASSFFGFCPSQLTPQTWRTLMAIQVLGEFHGFIVGVHEILYSYYFAPLVSKPGFYHLRSRDGTPLVEEPSRGIKGNYLFGDDWDKRYLLLKIPGSSPYPSFWRTVDVARPPPSSRSLDYFPPSSAKLLGDFCVGSFRVEAVPGTDTGVLDTGTQNVSGMGIQRSRSCLGLGGK</sequence>
<name>A0ABQ7CMK1_BRACR</name>
<dbReference type="EMBL" id="QGKV02000759">
    <property type="protein sequence ID" value="KAF3561252.1"/>
    <property type="molecule type" value="Genomic_DNA"/>
</dbReference>
<comment type="caution">
    <text evidence="1">The sequence shown here is derived from an EMBL/GenBank/DDBJ whole genome shotgun (WGS) entry which is preliminary data.</text>
</comment>
<accession>A0ABQ7CMK1</accession>
<dbReference type="PANTHER" id="PTHR31099">
    <property type="entry name" value="OS06G0165300 PROTEIN"/>
    <property type="match status" value="1"/>
</dbReference>
<proteinExistence type="predicted"/>
<keyword evidence="2" id="KW-1185">Reference proteome</keyword>
<evidence type="ECO:0000313" key="1">
    <source>
        <dbReference type="EMBL" id="KAF3561252.1"/>
    </source>
</evidence>
<dbReference type="PANTHER" id="PTHR31099:SF24">
    <property type="entry name" value="AMINOTRANSFERASE-LIKE PLANT MOBILE DOMAIN-CONTAINING PROTEIN"/>
    <property type="match status" value="1"/>
</dbReference>
<organism evidence="1 2">
    <name type="scientific">Brassica cretica</name>
    <name type="common">Mustard</name>
    <dbReference type="NCBI Taxonomy" id="69181"/>
    <lineage>
        <taxon>Eukaryota</taxon>
        <taxon>Viridiplantae</taxon>
        <taxon>Streptophyta</taxon>
        <taxon>Embryophyta</taxon>
        <taxon>Tracheophyta</taxon>
        <taxon>Spermatophyta</taxon>
        <taxon>Magnoliopsida</taxon>
        <taxon>eudicotyledons</taxon>
        <taxon>Gunneridae</taxon>
        <taxon>Pentapetalae</taxon>
        <taxon>rosids</taxon>
        <taxon>malvids</taxon>
        <taxon>Brassicales</taxon>
        <taxon>Brassicaceae</taxon>
        <taxon>Brassiceae</taxon>
        <taxon>Brassica</taxon>
    </lineage>
</organism>
<reference evidence="1 2" key="1">
    <citation type="journal article" date="2020" name="BMC Genomics">
        <title>Intraspecific diversification of the crop wild relative Brassica cretica Lam. using demographic model selection.</title>
        <authorList>
            <person name="Kioukis A."/>
            <person name="Michalopoulou V.A."/>
            <person name="Briers L."/>
            <person name="Pirintsos S."/>
            <person name="Studholme D.J."/>
            <person name="Pavlidis P."/>
            <person name="Sarris P.F."/>
        </authorList>
    </citation>
    <scope>NUCLEOTIDE SEQUENCE [LARGE SCALE GENOMIC DNA]</scope>
    <source>
        <strain evidence="2">cv. PFS-1207/04</strain>
    </source>
</reference>